<reference evidence="3 5" key="2">
    <citation type="submission" date="2018-06" db="EMBL/GenBank/DDBJ databases">
        <authorList>
            <consortium name="Pathogen Informatics"/>
            <person name="Doyle S."/>
        </authorList>
    </citation>
    <scope>NUCLEOTIDE SEQUENCE [LARGE SCALE GENOMIC DNA]</scope>
    <source>
        <strain evidence="3 5">NCTC1542</strain>
    </source>
</reference>
<dbReference type="GeneID" id="93414565"/>
<feature type="chain" id="PRO_5014519369" evidence="1">
    <location>
        <begin position="31"/>
        <end position="148"/>
    </location>
</feature>
<accession>A0A0N9XVJ8</accession>
<evidence type="ECO:0000313" key="5">
    <source>
        <dbReference type="Proteomes" id="UP000255389"/>
    </source>
</evidence>
<keyword evidence="4" id="KW-1185">Reference proteome</keyword>
<dbReference type="EMBL" id="CP011269">
    <property type="protein sequence ID" value="ALI27972.1"/>
    <property type="molecule type" value="Genomic_DNA"/>
</dbReference>
<dbReference type="PIRSF" id="PIRSF021591">
    <property type="entry name" value="UCP021591"/>
    <property type="match status" value="1"/>
</dbReference>
<gene>
    <name evidence="3" type="ORF">NCTC1542_02800</name>
    <name evidence="2" type="ORF">XA26_41650</name>
</gene>
<dbReference type="STRING" id="1766.XA26_41650"/>
<evidence type="ECO:0000313" key="4">
    <source>
        <dbReference type="Proteomes" id="UP000057134"/>
    </source>
</evidence>
<protein>
    <submittedName>
        <fullName evidence="3">Putative secreted protein</fullName>
    </submittedName>
</protein>
<dbReference type="EMBL" id="UGQY01000003">
    <property type="protein sequence ID" value="STZ88022.1"/>
    <property type="molecule type" value="Genomic_DNA"/>
</dbReference>
<keyword evidence="1" id="KW-0732">Signal</keyword>
<organism evidence="2 4">
    <name type="scientific">Mycolicibacterium fortuitum</name>
    <name type="common">Mycobacterium fortuitum</name>
    <dbReference type="NCBI Taxonomy" id="1766"/>
    <lineage>
        <taxon>Bacteria</taxon>
        <taxon>Bacillati</taxon>
        <taxon>Actinomycetota</taxon>
        <taxon>Actinomycetes</taxon>
        <taxon>Mycobacteriales</taxon>
        <taxon>Mycobacteriaceae</taxon>
        <taxon>Mycolicibacterium</taxon>
    </lineage>
</organism>
<feature type="signal peptide" evidence="1">
    <location>
        <begin position="1"/>
        <end position="30"/>
    </location>
</feature>
<dbReference type="Proteomes" id="UP000057134">
    <property type="component" value="Chromosome"/>
</dbReference>
<dbReference type="InterPro" id="IPR016793">
    <property type="entry name" value="UCP021591"/>
</dbReference>
<sequence>MRYRTRHTLAFTTVTALAAGAIATAAPAFADDPEPPGPPLHHVQYTVTADAPYWAHIYYRDSEPAIFSDYSHNPYQFSPRADVDIAPDRPWVFDAMLADPDLWAMVLVQSGESPNFPTPGFNCKLAVDGVVVKTNSGPKGALCSIRNW</sequence>
<evidence type="ECO:0000256" key="1">
    <source>
        <dbReference type="SAM" id="SignalP"/>
    </source>
</evidence>
<dbReference type="KEGG" id="mft:XA26_41650"/>
<proteinExistence type="predicted"/>
<dbReference type="PATRIC" id="fig|1766.6.peg.4139"/>
<evidence type="ECO:0000313" key="2">
    <source>
        <dbReference type="EMBL" id="ALI27972.1"/>
    </source>
</evidence>
<dbReference type="RefSeq" id="WP_003880065.1">
    <property type="nucleotide sequence ID" value="NZ_CP011269.1"/>
</dbReference>
<dbReference type="AlphaFoldDB" id="A0A0N9XVJ8"/>
<dbReference type="Proteomes" id="UP000255389">
    <property type="component" value="Unassembled WGS sequence"/>
</dbReference>
<reference evidence="2 4" key="1">
    <citation type="journal article" date="2015" name="MBio">
        <title>Enzymatic Degradation of Phenazines Can Generate Energy and Protect Sensitive Organisms from Toxicity.</title>
        <authorList>
            <person name="Costa K.C."/>
            <person name="Bergkessel M."/>
            <person name="Saunders S."/>
            <person name="Korlach J."/>
            <person name="Newman D.K."/>
        </authorList>
    </citation>
    <scope>NUCLEOTIDE SEQUENCE [LARGE SCALE GENOMIC DNA]</scope>
    <source>
        <strain evidence="2 4">CT6</strain>
    </source>
</reference>
<name>A0A0N9XVJ8_MYCFO</name>
<evidence type="ECO:0000313" key="3">
    <source>
        <dbReference type="EMBL" id="STZ88022.1"/>
    </source>
</evidence>